<dbReference type="EMBL" id="JACHID010000011">
    <property type="protein sequence ID" value="MBB5022484.1"/>
    <property type="molecule type" value="Genomic_DNA"/>
</dbReference>
<evidence type="ECO:0000313" key="3">
    <source>
        <dbReference type="Proteomes" id="UP000528322"/>
    </source>
</evidence>
<protein>
    <recommendedName>
        <fullName evidence="4">DUF481 domain-containing protein</fullName>
    </recommendedName>
</protein>
<feature type="chain" id="PRO_5030778876" description="DUF481 domain-containing protein" evidence="1">
    <location>
        <begin position="22"/>
        <end position="260"/>
    </location>
</feature>
<keyword evidence="1" id="KW-0732">Signal</keyword>
<comment type="caution">
    <text evidence="2">The sequence shown here is derived from an EMBL/GenBank/DDBJ whole genome shotgun (WGS) entry which is preliminary data.</text>
</comment>
<name>A0A7W8DHI7_9BACT</name>
<accession>A0A7W8DHI7</accession>
<feature type="signal peptide" evidence="1">
    <location>
        <begin position="1"/>
        <end position="21"/>
    </location>
</feature>
<dbReference type="Proteomes" id="UP000528322">
    <property type="component" value="Unassembled WGS sequence"/>
</dbReference>
<sequence length="260" mass="29840">MNMKLCRITLALLLMPAWALAAEHGEYELDLIRHYQAPPYVSEGNMLRWNTQVVAPYTLLSAPHRTLRISGGHSYFPTNHEELDLSLPVHPQQNKFSPKTRDISYLKLADEKRDGRMVRQVSYRYERNEPYRIQLTQNDDAPSHYLHSLSYSVGYRFIENRSTQFDIQGRLGGIVVSENRLSQNLQLDSPYRIFDDTHYSLVYGLSGTLQLLVLGPFEFKGIASYNYYDPFSESSLGNLALDSPPAGSDTSFSLNLQYQF</sequence>
<reference evidence="2 3" key="1">
    <citation type="submission" date="2020-08" db="EMBL/GenBank/DDBJ databases">
        <title>Genomic Encyclopedia of Type Strains, Phase IV (KMG-IV): sequencing the most valuable type-strain genomes for metagenomic binning, comparative biology and taxonomic classification.</title>
        <authorList>
            <person name="Goeker M."/>
        </authorList>
    </citation>
    <scope>NUCLEOTIDE SEQUENCE [LARGE SCALE GENOMIC DNA]</scope>
    <source>
        <strain evidence="2 3">DSM 22071</strain>
    </source>
</reference>
<evidence type="ECO:0000256" key="1">
    <source>
        <dbReference type="SAM" id="SignalP"/>
    </source>
</evidence>
<evidence type="ECO:0008006" key="4">
    <source>
        <dbReference type="Google" id="ProtNLM"/>
    </source>
</evidence>
<dbReference type="AlphaFoldDB" id="A0A7W8DHI7"/>
<keyword evidence="3" id="KW-1185">Reference proteome</keyword>
<proteinExistence type="predicted"/>
<evidence type="ECO:0000313" key="2">
    <source>
        <dbReference type="EMBL" id="MBB5022484.1"/>
    </source>
</evidence>
<dbReference type="RefSeq" id="WP_183733073.1">
    <property type="nucleotide sequence ID" value="NZ_JACHID010000011.1"/>
</dbReference>
<gene>
    <name evidence="2" type="ORF">HNR37_001821</name>
</gene>
<organism evidence="2 3">
    <name type="scientific">Desulfurispira natronophila</name>
    <dbReference type="NCBI Taxonomy" id="682562"/>
    <lineage>
        <taxon>Bacteria</taxon>
        <taxon>Pseudomonadati</taxon>
        <taxon>Chrysiogenota</taxon>
        <taxon>Chrysiogenia</taxon>
        <taxon>Chrysiogenales</taxon>
        <taxon>Chrysiogenaceae</taxon>
        <taxon>Desulfurispira</taxon>
    </lineage>
</organism>